<keyword evidence="3" id="KW-1185">Reference proteome</keyword>
<evidence type="ECO:0000256" key="1">
    <source>
        <dbReference type="SAM" id="Phobius"/>
    </source>
</evidence>
<feature type="transmembrane region" description="Helical" evidence="1">
    <location>
        <begin position="16"/>
        <end position="37"/>
    </location>
</feature>
<gene>
    <name evidence="2" type="ORF">KSF_037180</name>
</gene>
<keyword evidence="1" id="KW-1133">Transmembrane helix</keyword>
<feature type="transmembrane region" description="Helical" evidence="1">
    <location>
        <begin position="232"/>
        <end position="258"/>
    </location>
</feature>
<feature type="transmembrane region" description="Helical" evidence="1">
    <location>
        <begin position="270"/>
        <end position="290"/>
    </location>
</feature>
<comment type="caution">
    <text evidence="2">The sequence shown here is derived from an EMBL/GenBank/DDBJ whole genome shotgun (WGS) entry which is preliminary data.</text>
</comment>
<accession>A0A8J3N2Z0</accession>
<reference evidence="2" key="1">
    <citation type="submission" date="2020-10" db="EMBL/GenBank/DDBJ databases">
        <title>Taxonomic study of unclassified bacteria belonging to the class Ktedonobacteria.</title>
        <authorList>
            <person name="Yabe S."/>
            <person name="Wang C.M."/>
            <person name="Zheng Y."/>
            <person name="Sakai Y."/>
            <person name="Cavaletti L."/>
            <person name="Monciardini P."/>
            <person name="Donadio S."/>
        </authorList>
    </citation>
    <scope>NUCLEOTIDE SEQUENCE</scope>
    <source>
        <strain evidence="2">ID150040</strain>
    </source>
</reference>
<proteinExistence type="predicted"/>
<organism evidence="2 3">
    <name type="scientific">Reticulibacter mediterranei</name>
    <dbReference type="NCBI Taxonomy" id="2778369"/>
    <lineage>
        <taxon>Bacteria</taxon>
        <taxon>Bacillati</taxon>
        <taxon>Chloroflexota</taxon>
        <taxon>Ktedonobacteria</taxon>
        <taxon>Ktedonobacterales</taxon>
        <taxon>Reticulibacteraceae</taxon>
        <taxon>Reticulibacter</taxon>
    </lineage>
</organism>
<keyword evidence="1" id="KW-0472">Membrane</keyword>
<keyword evidence="1" id="KW-0812">Transmembrane</keyword>
<evidence type="ECO:0000313" key="2">
    <source>
        <dbReference type="EMBL" id="GHO93670.1"/>
    </source>
</evidence>
<sequence length="312" mass="32678">MQSGVPSGQPRPKKKLSTILLLIALIVFIIGIPGYILSARNYADHYSFIAENGKTLKITAARGETVTIAIQVSGTIAGYWATDGIQLTLNGVNTPLTIVAPKERTWGSTISTKLSATDETATVSGNFTVPSSIGGPEQRTISGTLSGTISYPSGGFMFSTKTYDVNVPVQLQLEPQSSTFWSGGRIFFTASAGLEILCGILLALLAVWALLRTLFGKHTAPDSRDGSQIFKDWLWGLGGGIFSGGVCSGLLAALLLGAGTGGFSAPPDDINEIGLLICGIIALTVFLAVLKTMITDDKKPATTKPQVPAGVR</sequence>
<protein>
    <submittedName>
        <fullName evidence="2">Uncharacterized protein</fullName>
    </submittedName>
</protein>
<dbReference type="Proteomes" id="UP000597444">
    <property type="component" value="Unassembled WGS sequence"/>
</dbReference>
<dbReference type="EMBL" id="BNJK01000001">
    <property type="protein sequence ID" value="GHO93670.1"/>
    <property type="molecule type" value="Genomic_DNA"/>
</dbReference>
<feature type="transmembrane region" description="Helical" evidence="1">
    <location>
        <begin position="186"/>
        <end position="211"/>
    </location>
</feature>
<evidence type="ECO:0000313" key="3">
    <source>
        <dbReference type="Proteomes" id="UP000597444"/>
    </source>
</evidence>
<dbReference type="RefSeq" id="WP_220204442.1">
    <property type="nucleotide sequence ID" value="NZ_BNJK01000001.1"/>
</dbReference>
<dbReference type="AlphaFoldDB" id="A0A8J3N2Z0"/>
<name>A0A8J3N2Z0_9CHLR</name>